<reference evidence="1 2" key="1">
    <citation type="submission" date="2018-06" db="EMBL/GenBank/DDBJ databases">
        <authorList>
            <consortium name="Pathogen Informatics"/>
            <person name="Doyle S."/>
        </authorList>
    </citation>
    <scope>NUCLEOTIDE SEQUENCE [LARGE SCALE GENOMIC DNA]</scope>
    <source>
        <strain evidence="1 2">NCTC7911</strain>
    </source>
</reference>
<organism evidence="1 2">
    <name type="scientific">Moraxella lacunata</name>
    <dbReference type="NCBI Taxonomy" id="477"/>
    <lineage>
        <taxon>Bacteria</taxon>
        <taxon>Pseudomonadati</taxon>
        <taxon>Pseudomonadota</taxon>
        <taxon>Gammaproteobacteria</taxon>
        <taxon>Moraxellales</taxon>
        <taxon>Moraxellaceae</taxon>
        <taxon>Moraxella</taxon>
    </lineage>
</organism>
<accession>A0A378QID7</accession>
<protein>
    <submittedName>
        <fullName evidence="1">Uncharacterized protein</fullName>
    </submittedName>
</protein>
<dbReference type="AlphaFoldDB" id="A0A378QID7"/>
<keyword evidence="2" id="KW-1185">Reference proteome</keyword>
<sequence length="56" mass="6326">MSASDYLASMAEKLVAEQQGKDLDEMYEFLGLSPFTTGTHTITDKYINELREEHGI</sequence>
<proteinExistence type="predicted"/>
<name>A0A378QID7_MORLA</name>
<dbReference type="Proteomes" id="UP000254107">
    <property type="component" value="Unassembled WGS sequence"/>
</dbReference>
<dbReference type="EMBL" id="UGQC01000001">
    <property type="protein sequence ID" value="STZ00260.1"/>
    <property type="molecule type" value="Genomic_DNA"/>
</dbReference>
<gene>
    <name evidence="1" type="ORF">NCTC7911_01654</name>
</gene>
<dbReference type="RefSeq" id="WP_181879696.1">
    <property type="nucleotide sequence ID" value="NZ_UGQC01000001.1"/>
</dbReference>
<dbReference type="GeneID" id="302271660"/>
<evidence type="ECO:0000313" key="2">
    <source>
        <dbReference type="Proteomes" id="UP000254107"/>
    </source>
</evidence>
<evidence type="ECO:0000313" key="1">
    <source>
        <dbReference type="EMBL" id="STZ00260.1"/>
    </source>
</evidence>